<evidence type="ECO:0000313" key="2">
    <source>
        <dbReference type="EMBL" id="TKC87484.1"/>
    </source>
</evidence>
<keyword evidence="3" id="KW-1185">Reference proteome</keyword>
<feature type="region of interest" description="Disordered" evidence="1">
    <location>
        <begin position="218"/>
        <end position="243"/>
    </location>
</feature>
<gene>
    <name evidence="2" type="ORF">E8A74_51615</name>
</gene>
<dbReference type="OrthoDB" id="5507251at2"/>
<name>A0A4U1I2P5_9BACT</name>
<protein>
    <submittedName>
        <fullName evidence="2">Uncharacterized protein</fullName>
    </submittedName>
</protein>
<feature type="compositionally biased region" description="Basic and acidic residues" evidence="1">
    <location>
        <begin position="220"/>
        <end position="235"/>
    </location>
</feature>
<dbReference type="AlphaFoldDB" id="A0A4U1I2P5"/>
<evidence type="ECO:0000313" key="3">
    <source>
        <dbReference type="Proteomes" id="UP000309215"/>
    </source>
</evidence>
<organism evidence="2 3">
    <name type="scientific">Polyangium fumosum</name>
    <dbReference type="NCBI Taxonomy" id="889272"/>
    <lineage>
        <taxon>Bacteria</taxon>
        <taxon>Pseudomonadati</taxon>
        <taxon>Myxococcota</taxon>
        <taxon>Polyangia</taxon>
        <taxon>Polyangiales</taxon>
        <taxon>Polyangiaceae</taxon>
        <taxon>Polyangium</taxon>
    </lineage>
</organism>
<reference evidence="2 3" key="1">
    <citation type="submission" date="2019-04" db="EMBL/GenBank/DDBJ databases">
        <authorList>
            <person name="Li Y."/>
            <person name="Wang J."/>
        </authorList>
    </citation>
    <scope>NUCLEOTIDE SEQUENCE [LARGE SCALE GENOMIC DNA]</scope>
    <source>
        <strain evidence="2 3">DSM 14668</strain>
    </source>
</reference>
<accession>A0A4U1I2P5</accession>
<dbReference type="Proteomes" id="UP000309215">
    <property type="component" value="Unassembled WGS sequence"/>
</dbReference>
<evidence type="ECO:0000256" key="1">
    <source>
        <dbReference type="SAM" id="MobiDB-lite"/>
    </source>
</evidence>
<dbReference type="RefSeq" id="WP_136936589.1">
    <property type="nucleotide sequence ID" value="NZ_SSMQ01000192.1"/>
</dbReference>
<proteinExistence type="predicted"/>
<dbReference type="EMBL" id="SSMQ01000192">
    <property type="protein sequence ID" value="TKC87484.1"/>
    <property type="molecule type" value="Genomic_DNA"/>
</dbReference>
<comment type="caution">
    <text evidence="2">The sequence shown here is derived from an EMBL/GenBank/DDBJ whole genome shotgun (WGS) entry which is preliminary data.</text>
</comment>
<sequence>MARTFTPVDLVKLPLVDSHGAVALASAVEAGAAKFNDLPQNVVEAVVQIASDRAVLQQAIARTPGTVVTVKEADRRMDKVGGAFHDILVAWASLGEFLPQGKDARVVLDRLFPEGRSFVNLKVKEEWAAIETKLATVEREGLTGVIGGIGATPVLTLLKEVHTLYGQVIGTTEAPEEAPELRESRYALLDSIRDYVIQVAGTVKRNKPETAARAEALLKPLREWESTKPAKEKPEAGAGSSGA</sequence>